<dbReference type="AlphaFoldDB" id="A0A5D4K9J2"/>
<evidence type="ECO:0000313" key="1">
    <source>
        <dbReference type="EMBL" id="TYR73958.1"/>
    </source>
</evidence>
<organism evidence="1 2">
    <name type="scientific">Rossellomorea vietnamensis</name>
    <dbReference type="NCBI Taxonomy" id="218284"/>
    <lineage>
        <taxon>Bacteria</taxon>
        <taxon>Bacillati</taxon>
        <taxon>Bacillota</taxon>
        <taxon>Bacilli</taxon>
        <taxon>Bacillales</taxon>
        <taxon>Bacillaceae</taxon>
        <taxon>Rossellomorea</taxon>
    </lineage>
</organism>
<name>A0A5D4K9J2_9BACI</name>
<gene>
    <name evidence="1" type="ORF">FZC79_15980</name>
</gene>
<protein>
    <submittedName>
        <fullName evidence="1">Uncharacterized protein</fullName>
    </submittedName>
</protein>
<dbReference type="Proteomes" id="UP000323317">
    <property type="component" value="Unassembled WGS sequence"/>
</dbReference>
<proteinExistence type="predicted"/>
<evidence type="ECO:0000313" key="2">
    <source>
        <dbReference type="Proteomes" id="UP000323317"/>
    </source>
</evidence>
<sequence length="149" mass="17306">MTQYIYIASTNKLPQGSFGTNPVSPEKPNIFKTELDFVHLDFENNYDVAQKKKISYSTHFSLEYEVAANANYIPFKYRLKGTQGEEKCLKILRAYLEEAIQSSGILEYFTSLSGQENKEIAKKRTVRWPSIQSPYDLVLEDREFWTITL</sequence>
<comment type="caution">
    <text evidence="1">The sequence shown here is derived from an EMBL/GenBank/DDBJ whole genome shotgun (WGS) entry which is preliminary data.</text>
</comment>
<reference evidence="1 2" key="1">
    <citation type="submission" date="2019-08" db="EMBL/GenBank/DDBJ databases">
        <title>Bacillus genomes from the desert of Cuatro Cienegas, Coahuila.</title>
        <authorList>
            <person name="Olmedo-Alvarez G."/>
        </authorList>
    </citation>
    <scope>NUCLEOTIDE SEQUENCE [LARGE SCALE GENOMIC DNA]</scope>
    <source>
        <strain evidence="1 2">CH40_1T</strain>
    </source>
</reference>
<accession>A0A5D4K9J2</accession>
<dbReference type="EMBL" id="VTEH01000014">
    <property type="protein sequence ID" value="TYR73958.1"/>
    <property type="molecule type" value="Genomic_DNA"/>
</dbReference>